<dbReference type="InterPro" id="IPR007685">
    <property type="entry name" value="RelA_SpoT"/>
</dbReference>
<gene>
    <name evidence="3" type="ORF">OW255_01305</name>
</gene>
<protein>
    <submittedName>
        <fullName evidence="3">GTP pyrophosphokinase family protein</fullName>
    </submittedName>
</protein>
<dbReference type="EMBL" id="CP113524">
    <property type="protein sequence ID" value="WAJ24193.1"/>
    <property type="molecule type" value="Genomic_DNA"/>
</dbReference>
<dbReference type="PANTHER" id="PTHR47837">
    <property type="entry name" value="GTP PYROPHOSPHOKINASE YJBM"/>
    <property type="match status" value="1"/>
</dbReference>
<dbReference type="InterPro" id="IPR043519">
    <property type="entry name" value="NT_sf"/>
</dbReference>
<evidence type="ECO:0000259" key="2">
    <source>
        <dbReference type="SMART" id="SM00954"/>
    </source>
</evidence>
<feature type="domain" description="RelA/SpoT" evidence="2">
    <location>
        <begin position="52"/>
        <end position="175"/>
    </location>
</feature>
<name>A0ABY7AFB1_9FIRM</name>
<accession>A0ABY7AFB1</accession>
<comment type="pathway">
    <text evidence="1">Purine metabolism; ppGpp biosynthesis; ppGpp from GTP: step 1/2.</text>
</comment>
<dbReference type="CDD" id="cd05399">
    <property type="entry name" value="NT_Rel-Spo_like"/>
    <property type="match status" value="1"/>
</dbReference>
<dbReference type="SMART" id="SM00954">
    <property type="entry name" value="RelA_SpoT"/>
    <property type="match status" value="1"/>
</dbReference>
<evidence type="ECO:0000313" key="3">
    <source>
        <dbReference type="EMBL" id="WAJ24193.1"/>
    </source>
</evidence>
<dbReference type="Proteomes" id="UP001163115">
    <property type="component" value="Chromosome"/>
</dbReference>
<organism evidence="3 4">
    <name type="scientific">Lacrimispora xylanolytica</name>
    <dbReference type="NCBI Taxonomy" id="29375"/>
    <lineage>
        <taxon>Bacteria</taxon>
        <taxon>Bacillati</taxon>
        <taxon>Bacillota</taxon>
        <taxon>Clostridia</taxon>
        <taxon>Lachnospirales</taxon>
        <taxon>Lachnospiraceae</taxon>
        <taxon>Lacrimispora</taxon>
    </lineage>
</organism>
<dbReference type="Gene3D" id="3.30.460.10">
    <property type="entry name" value="Beta Polymerase, domain 2"/>
    <property type="match status" value="1"/>
</dbReference>
<sequence>MNVPSSFNQVDQWKSVMFLYDSALKEISTKIEILNNEFVHIYSYNPIEHVKSRLKTPDSIVKKLKRYGYEVTIDNMVEKLSDIAGIRIICSFTSDIYQIAQMIAKQSDVTVLYVKDYIKSPKPNGYKSYHMVVTIPIYLTDGPVDTKVEIQIRTVAMDFWASLEHKIYYKFEGNAPAYLQQELKACADVVNMLDAKMFSLNQAILELSAQTHEDSGGEKRFREGELEQP</sequence>
<evidence type="ECO:0000313" key="4">
    <source>
        <dbReference type="Proteomes" id="UP001163115"/>
    </source>
</evidence>
<dbReference type="Pfam" id="PF04607">
    <property type="entry name" value="RelA_SpoT"/>
    <property type="match status" value="1"/>
</dbReference>
<evidence type="ECO:0000256" key="1">
    <source>
        <dbReference type="ARBA" id="ARBA00004976"/>
    </source>
</evidence>
<dbReference type="RefSeq" id="WP_024837705.1">
    <property type="nucleotide sequence ID" value="NZ_CP113524.1"/>
</dbReference>
<keyword evidence="4" id="KW-1185">Reference proteome</keyword>
<proteinExistence type="predicted"/>
<reference evidence="3" key="1">
    <citation type="submission" date="2022-11" db="EMBL/GenBank/DDBJ databases">
        <title>Lacrimispora xylanolytica sy1, complete genome.</title>
        <authorList>
            <person name="Choi S."/>
        </authorList>
    </citation>
    <scope>NUCLEOTIDE SEQUENCE</scope>
    <source>
        <strain evidence="3">Sy1</strain>
    </source>
</reference>
<dbReference type="PANTHER" id="PTHR47837:SF2">
    <property type="entry name" value="GTP PYROPHOSPHOKINASE YWAC"/>
    <property type="match status" value="1"/>
</dbReference>
<dbReference type="InterPro" id="IPR052366">
    <property type="entry name" value="GTP_Pyrophosphokinase"/>
</dbReference>
<dbReference type="Gene3D" id="1.10.287.860">
    <property type="entry name" value="Nucleotidyltransferase"/>
    <property type="match status" value="1"/>
</dbReference>
<dbReference type="SUPFAM" id="SSF81301">
    <property type="entry name" value="Nucleotidyltransferase"/>
    <property type="match status" value="1"/>
</dbReference>